<dbReference type="EMBL" id="CAFZ01000090">
    <property type="protein sequence ID" value="CCA70671.1"/>
    <property type="molecule type" value="Genomic_DNA"/>
</dbReference>
<evidence type="ECO:0000313" key="2">
    <source>
        <dbReference type="Proteomes" id="UP000007148"/>
    </source>
</evidence>
<sequence>MHPEDTTLSTHLVAEELVGYLSLAARFQYKEPTTLSLGNIGQHITERDGLGHKRRVSAADKLIGSAQIVLGKITKNADMIAKGEKRKVDGAVAK</sequence>
<gene>
    <name evidence="1" type="ORF">PIIN_04606</name>
</gene>
<reference evidence="1 2" key="1">
    <citation type="journal article" date="2011" name="PLoS Pathog.">
        <title>Endophytic Life Strategies Decoded by Genome and Transcriptome Analyses of the Mutualistic Root Symbiont Piriformospora indica.</title>
        <authorList>
            <person name="Zuccaro A."/>
            <person name="Lahrmann U."/>
            <person name="Guldener U."/>
            <person name="Langen G."/>
            <person name="Pfiffi S."/>
            <person name="Biedenkopf D."/>
            <person name="Wong P."/>
            <person name="Samans B."/>
            <person name="Grimm C."/>
            <person name="Basiewicz M."/>
            <person name="Murat C."/>
            <person name="Martin F."/>
            <person name="Kogel K.H."/>
        </authorList>
    </citation>
    <scope>NUCLEOTIDE SEQUENCE [LARGE SCALE GENOMIC DNA]</scope>
    <source>
        <strain evidence="1 2">DSM 11827</strain>
    </source>
</reference>
<proteinExistence type="predicted"/>
<comment type="caution">
    <text evidence="1">The sequence shown here is derived from an EMBL/GenBank/DDBJ whole genome shotgun (WGS) entry which is preliminary data.</text>
</comment>
<keyword evidence="2" id="KW-1185">Reference proteome</keyword>
<organism evidence="1 2">
    <name type="scientific">Serendipita indica (strain DSM 11827)</name>
    <name type="common">Root endophyte fungus</name>
    <name type="synonym">Piriformospora indica</name>
    <dbReference type="NCBI Taxonomy" id="1109443"/>
    <lineage>
        <taxon>Eukaryota</taxon>
        <taxon>Fungi</taxon>
        <taxon>Dikarya</taxon>
        <taxon>Basidiomycota</taxon>
        <taxon>Agaricomycotina</taxon>
        <taxon>Agaricomycetes</taxon>
        <taxon>Sebacinales</taxon>
        <taxon>Serendipitaceae</taxon>
        <taxon>Serendipita</taxon>
    </lineage>
</organism>
<dbReference type="OrthoDB" id="3170343at2759"/>
<evidence type="ECO:0000313" key="1">
    <source>
        <dbReference type="EMBL" id="CCA70671.1"/>
    </source>
</evidence>
<dbReference type="InParanoid" id="G4TH73"/>
<dbReference type="HOGENOM" id="CLU_2386992_0_0_1"/>
<dbReference type="AlphaFoldDB" id="G4TH73"/>
<name>G4TH73_SERID</name>
<accession>G4TH73</accession>
<dbReference type="Proteomes" id="UP000007148">
    <property type="component" value="Unassembled WGS sequence"/>
</dbReference>
<protein>
    <submittedName>
        <fullName evidence="1">Uncharacterized protein</fullName>
    </submittedName>
</protein>